<dbReference type="InterPro" id="IPR042097">
    <property type="entry name" value="Aminopeptidase_N-like_N_sf"/>
</dbReference>
<dbReference type="GO" id="GO:0042277">
    <property type="term" value="F:peptide binding"/>
    <property type="evidence" value="ECO:0007669"/>
    <property type="project" value="TreeGrafter"/>
</dbReference>
<keyword evidence="1" id="KW-0472">Membrane</keyword>
<keyword evidence="1" id="KW-1133">Transmembrane helix</keyword>
<sequence>MKHHITFEKSKKNNIFECNLRFLLTWLTLSAVACIVYVFVVFGSLVNKTVLPRDNVPKTIPYITVPSQYDVFLEFNSMPNETITEYSGSLQMSFVARDVTQHLFFHRGNKVKINSISLEDSNGTLVEPKAGAYDKSTEVQAYIPIANLTSQESYILRIEFQGELDSDPDGPTHLSYSLPNGDIRYAVVFGHQVTQSFGLRYLMPCIDSPDFPAVFNFKIRHSPMYRVISNFPSQIQQSILYTATLFNATFALDPSQVSFALIDLDMSPVSVQQSGLMINKFYRQEIVSTISTDRIIQFMSAKTTQIGKIDVLALPNLSATQQPGITFYSENDVLRENVDLGLIGST</sequence>
<evidence type="ECO:0000313" key="4">
    <source>
        <dbReference type="Proteomes" id="UP000005237"/>
    </source>
</evidence>
<dbReference type="AlphaFoldDB" id="A0A8R1DEK6"/>
<dbReference type="PROSITE" id="PS51257">
    <property type="entry name" value="PROKAR_LIPOPROTEIN"/>
    <property type="match status" value="1"/>
</dbReference>
<dbReference type="PANTHER" id="PTHR11533:SF299">
    <property type="entry name" value="AMINOPEPTIDASE"/>
    <property type="match status" value="1"/>
</dbReference>
<dbReference type="Gene3D" id="2.60.40.1730">
    <property type="entry name" value="tricorn interacting facor f3 domain"/>
    <property type="match status" value="1"/>
</dbReference>
<evidence type="ECO:0000313" key="3">
    <source>
        <dbReference type="EnsemblMetazoa" id="CJA00456.1"/>
    </source>
</evidence>
<feature type="domain" description="Aminopeptidase N-like N-terminal" evidence="2">
    <location>
        <begin position="65"/>
        <end position="236"/>
    </location>
</feature>
<dbReference type="OMA" id="FECNLRF"/>
<organism evidence="3 4">
    <name type="scientific">Caenorhabditis japonica</name>
    <dbReference type="NCBI Taxonomy" id="281687"/>
    <lineage>
        <taxon>Eukaryota</taxon>
        <taxon>Metazoa</taxon>
        <taxon>Ecdysozoa</taxon>
        <taxon>Nematoda</taxon>
        <taxon>Chromadorea</taxon>
        <taxon>Rhabditida</taxon>
        <taxon>Rhabditina</taxon>
        <taxon>Rhabditomorpha</taxon>
        <taxon>Rhabditoidea</taxon>
        <taxon>Rhabditidae</taxon>
        <taxon>Peloderinae</taxon>
        <taxon>Caenorhabditis</taxon>
    </lineage>
</organism>
<evidence type="ECO:0000259" key="2">
    <source>
        <dbReference type="Pfam" id="PF17900"/>
    </source>
</evidence>
<dbReference type="PANTHER" id="PTHR11533">
    <property type="entry name" value="PROTEASE M1 ZINC METALLOPROTEASE"/>
    <property type="match status" value="1"/>
</dbReference>
<dbReference type="GO" id="GO:0016020">
    <property type="term" value="C:membrane"/>
    <property type="evidence" value="ECO:0007669"/>
    <property type="project" value="TreeGrafter"/>
</dbReference>
<dbReference type="GO" id="GO:0008270">
    <property type="term" value="F:zinc ion binding"/>
    <property type="evidence" value="ECO:0007669"/>
    <property type="project" value="TreeGrafter"/>
</dbReference>
<dbReference type="GO" id="GO:0043171">
    <property type="term" value="P:peptide catabolic process"/>
    <property type="evidence" value="ECO:0007669"/>
    <property type="project" value="TreeGrafter"/>
</dbReference>
<dbReference type="GO" id="GO:0006508">
    <property type="term" value="P:proteolysis"/>
    <property type="evidence" value="ECO:0007669"/>
    <property type="project" value="TreeGrafter"/>
</dbReference>
<dbReference type="InterPro" id="IPR050344">
    <property type="entry name" value="Peptidase_M1_aminopeptidases"/>
</dbReference>
<dbReference type="SUPFAM" id="SSF63737">
    <property type="entry name" value="Leukotriene A4 hydrolase N-terminal domain"/>
    <property type="match status" value="1"/>
</dbReference>
<keyword evidence="4" id="KW-1185">Reference proteome</keyword>
<name>A0A8R1DEK6_CAEJA</name>
<feature type="transmembrane region" description="Helical" evidence="1">
    <location>
        <begin position="20"/>
        <end position="46"/>
    </location>
</feature>
<proteinExistence type="predicted"/>
<dbReference type="EnsemblMetazoa" id="CJA00456.1">
    <property type="protein sequence ID" value="CJA00456.1"/>
    <property type="gene ID" value="WBGene00119660"/>
</dbReference>
<dbReference type="GO" id="GO:0070006">
    <property type="term" value="F:metalloaminopeptidase activity"/>
    <property type="evidence" value="ECO:0007669"/>
    <property type="project" value="TreeGrafter"/>
</dbReference>
<accession>A0A8R1DEK6</accession>
<dbReference type="Proteomes" id="UP000005237">
    <property type="component" value="Unassembled WGS sequence"/>
</dbReference>
<reference evidence="3" key="2">
    <citation type="submission" date="2022-06" db="UniProtKB">
        <authorList>
            <consortium name="EnsemblMetazoa"/>
        </authorList>
    </citation>
    <scope>IDENTIFICATION</scope>
    <source>
        <strain evidence="3">DF5081</strain>
    </source>
</reference>
<dbReference type="GO" id="GO:0005737">
    <property type="term" value="C:cytoplasm"/>
    <property type="evidence" value="ECO:0007669"/>
    <property type="project" value="TreeGrafter"/>
</dbReference>
<dbReference type="Pfam" id="PF17900">
    <property type="entry name" value="Peptidase_M1_N"/>
    <property type="match status" value="1"/>
</dbReference>
<dbReference type="GO" id="GO:0005615">
    <property type="term" value="C:extracellular space"/>
    <property type="evidence" value="ECO:0007669"/>
    <property type="project" value="TreeGrafter"/>
</dbReference>
<dbReference type="InterPro" id="IPR045357">
    <property type="entry name" value="Aminopeptidase_N-like_N"/>
</dbReference>
<evidence type="ECO:0000256" key="1">
    <source>
        <dbReference type="SAM" id="Phobius"/>
    </source>
</evidence>
<reference evidence="4" key="1">
    <citation type="submission" date="2010-08" db="EMBL/GenBank/DDBJ databases">
        <authorList>
            <consortium name="Caenorhabditis japonica Sequencing Consortium"/>
            <person name="Wilson R.K."/>
        </authorList>
    </citation>
    <scope>NUCLEOTIDE SEQUENCE [LARGE SCALE GENOMIC DNA]</scope>
    <source>
        <strain evidence="4">DF5081</strain>
    </source>
</reference>
<keyword evidence="1" id="KW-0812">Transmembrane</keyword>
<protein>
    <recommendedName>
        <fullName evidence="2">Aminopeptidase N-like N-terminal domain-containing protein</fullName>
    </recommendedName>
</protein>